<dbReference type="EMBL" id="KB202283">
    <property type="protein sequence ID" value="ESO91374.1"/>
    <property type="molecule type" value="Genomic_DNA"/>
</dbReference>
<sequence>MNLHPDSNSNRKSVSEPDLKCIHPELDPNHPDLIKFFFKIPPLKCAAEENWVYIVNGTFYINKASSDANGDITCDIYPMVRKGDFDTDYGEAIKDVKNGTALNSDFIRVDCKANKDDNNYSNVHCGIAYQKELHERKIDLPPNALNMDFLMVGFDSISRMTSIRKLPKTRDYFLNTLGGFELFDYNILGDGTPAALLPILTGQTEEELPEARRGHANAKTVDGHPWIWNDFKKAGYVTTYAEDSPGVGTFHYRMKGWEKQPTDHYMRNFFIAADKTSKKDYCFGSKPKHIYFLDWLRDTFVMYRGRKKWTFGFHGEISHDDSNKIDYIDEDIRKFFEYLQNNSHLENTLLIFMSDHGARFSKNREAAQGKQEERMPMFFIRFPPWFEKKYPDAMKAFKINTHRLATPFDIHETLKDLLNFTGTGKGDLSKRGISLFKEIPKERTCQHAAVEVHWCACLDWKAVSPSDPLLKRALQTIVTKLNKLTEPHRSLCAVLSIKEVKSALKFITNSKVLAFKKAKDHDGRIGDFSANTKDSEILYQITVVTEPNNGHYEITIKHIVKTDEMTLSEKDISRTNMYGHDPDCIAADFPYLRPICYCKK</sequence>
<dbReference type="GeneID" id="20230014"/>
<proteinExistence type="predicted"/>
<dbReference type="OrthoDB" id="413313at2759"/>
<dbReference type="Proteomes" id="UP000030746">
    <property type="component" value="Unassembled WGS sequence"/>
</dbReference>
<evidence type="ECO:0000313" key="1">
    <source>
        <dbReference type="EMBL" id="ESO91374.1"/>
    </source>
</evidence>
<dbReference type="Gene3D" id="3.40.720.10">
    <property type="entry name" value="Alkaline Phosphatase, subunit A"/>
    <property type="match status" value="1"/>
</dbReference>
<keyword evidence="2" id="KW-1185">Reference proteome</keyword>
<evidence type="ECO:0008006" key="3">
    <source>
        <dbReference type="Google" id="ProtNLM"/>
    </source>
</evidence>
<dbReference type="AlphaFoldDB" id="V4BRA1"/>
<dbReference type="SUPFAM" id="SSF53649">
    <property type="entry name" value="Alkaline phosphatase-like"/>
    <property type="match status" value="1"/>
</dbReference>
<dbReference type="STRING" id="225164.V4BRA1"/>
<dbReference type="OMA" id="RIDNEYS"/>
<dbReference type="CTD" id="20230014"/>
<protein>
    <recommendedName>
        <fullName evidence="3">Sulfatase N-terminal domain-containing protein</fullName>
    </recommendedName>
</protein>
<organism evidence="1 2">
    <name type="scientific">Lottia gigantea</name>
    <name type="common">Giant owl limpet</name>
    <dbReference type="NCBI Taxonomy" id="225164"/>
    <lineage>
        <taxon>Eukaryota</taxon>
        <taxon>Metazoa</taxon>
        <taxon>Spiralia</taxon>
        <taxon>Lophotrochozoa</taxon>
        <taxon>Mollusca</taxon>
        <taxon>Gastropoda</taxon>
        <taxon>Patellogastropoda</taxon>
        <taxon>Lottioidea</taxon>
        <taxon>Lottiidae</taxon>
        <taxon>Lottia</taxon>
    </lineage>
</organism>
<dbReference type="GO" id="GO:0005615">
    <property type="term" value="C:extracellular space"/>
    <property type="evidence" value="ECO:0007669"/>
    <property type="project" value="TreeGrafter"/>
</dbReference>
<gene>
    <name evidence="1" type="ORF">LOTGIDRAFT_105659</name>
</gene>
<name>V4BRA1_LOTGI</name>
<dbReference type="HOGENOM" id="CLU_018076_3_0_1"/>
<dbReference type="PANTHER" id="PTHR10974:SF1">
    <property type="entry name" value="FI08016P-RELATED"/>
    <property type="match status" value="1"/>
</dbReference>
<dbReference type="FunFam" id="3.40.720.10:FF:000017">
    <property type="entry name" value="Predicted protein"/>
    <property type="match status" value="1"/>
</dbReference>
<dbReference type="PANTHER" id="PTHR10974">
    <property type="entry name" value="FI08016P-RELATED"/>
    <property type="match status" value="1"/>
</dbReference>
<reference evidence="1 2" key="1">
    <citation type="journal article" date="2013" name="Nature">
        <title>Insights into bilaterian evolution from three spiralian genomes.</title>
        <authorList>
            <person name="Simakov O."/>
            <person name="Marletaz F."/>
            <person name="Cho S.J."/>
            <person name="Edsinger-Gonzales E."/>
            <person name="Havlak P."/>
            <person name="Hellsten U."/>
            <person name="Kuo D.H."/>
            <person name="Larsson T."/>
            <person name="Lv J."/>
            <person name="Arendt D."/>
            <person name="Savage R."/>
            <person name="Osoegawa K."/>
            <person name="de Jong P."/>
            <person name="Grimwood J."/>
            <person name="Chapman J.A."/>
            <person name="Shapiro H."/>
            <person name="Aerts A."/>
            <person name="Otillar R.P."/>
            <person name="Terry A.Y."/>
            <person name="Boore J.L."/>
            <person name="Grigoriev I.V."/>
            <person name="Lindberg D.R."/>
            <person name="Seaver E.C."/>
            <person name="Weisblat D.A."/>
            <person name="Putnam N.H."/>
            <person name="Rokhsar D.S."/>
        </authorList>
    </citation>
    <scope>NUCLEOTIDE SEQUENCE [LARGE SCALE GENOMIC DNA]</scope>
</reference>
<dbReference type="KEGG" id="lgi:LOTGIDRAFT_105659"/>
<dbReference type="Pfam" id="PF02995">
    <property type="entry name" value="DUF229"/>
    <property type="match status" value="1"/>
</dbReference>
<dbReference type="InterPro" id="IPR017850">
    <property type="entry name" value="Alkaline_phosphatase_core_sf"/>
</dbReference>
<accession>V4BRA1</accession>
<dbReference type="InterPro" id="IPR004245">
    <property type="entry name" value="DUF229"/>
</dbReference>
<dbReference type="RefSeq" id="XP_009058067.1">
    <property type="nucleotide sequence ID" value="XM_009059819.1"/>
</dbReference>
<dbReference type="CDD" id="cd16021">
    <property type="entry name" value="ALP_like"/>
    <property type="match status" value="1"/>
</dbReference>
<evidence type="ECO:0000313" key="2">
    <source>
        <dbReference type="Proteomes" id="UP000030746"/>
    </source>
</evidence>